<sequence length="231" mass="24485">MAGTLVTPSATGNTGLSPRRAVPRVSVTQDGAVTEAPADVRGDTRARVQQAALELFTRTGFEQVTADEIADAAGISRRTFFRCFATKADAVWGEFEAHVARLEALLAATRDDQPVLASICAAYVEVNDYAAEDLPTLRQRMALILGEPALQAHSQVRYADVDRVVAEHVARRTGQSPGALLPRLVATTTRAAATTAFEVWLADGTTTLAAALHAAFDQLALGFPGLRTPTG</sequence>
<evidence type="ECO:0000256" key="2">
    <source>
        <dbReference type="ARBA" id="ARBA00023125"/>
    </source>
</evidence>
<keyword evidence="2 4" id="KW-0238">DNA-binding</keyword>
<dbReference type="InterPro" id="IPR023851">
    <property type="entry name" value="Tscrpt_reg_TetR-type"/>
</dbReference>
<dbReference type="Pfam" id="PF17754">
    <property type="entry name" value="TetR_C_14"/>
    <property type="match status" value="1"/>
</dbReference>
<dbReference type="InterPro" id="IPR050109">
    <property type="entry name" value="HTH-type_TetR-like_transc_reg"/>
</dbReference>
<dbReference type="STRING" id="1137991.SAMN05660642_03598"/>
<evidence type="ECO:0000256" key="3">
    <source>
        <dbReference type="ARBA" id="ARBA00023163"/>
    </source>
</evidence>
<dbReference type="GO" id="GO:0000976">
    <property type="term" value="F:transcription cis-regulatory region binding"/>
    <property type="evidence" value="ECO:0007669"/>
    <property type="project" value="TreeGrafter"/>
</dbReference>
<dbReference type="Pfam" id="PF00440">
    <property type="entry name" value="TetR_N"/>
    <property type="match status" value="1"/>
</dbReference>
<dbReference type="GO" id="GO:0003700">
    <property type="term" value="F:DNA-binding transcription factor activity"/>
    <property type="evidence" value="ECO:0007669"/>
    <property type="project" value="TreeGrafter"/>
</dbReference>
<evidence type="ECO:0000313" key="7">
    <source>
        <dbReference type="EMBL" id="SDM92782.1"/>
    </source>
</evidence>
<feature type="compositionally biased region" description="Polar residues" evidence="5">
    <location>
        <begin position="1"/>
        <end position="16"/>
    </location>
</feature>
<dbReference type="PRINTS" id="PR00455">
    <property type="entry name" value="HTHTETR"/>
</dbReference>
<protein>
    <submittedName>
        <fullName evidence="7">Transcriptional regulator, TetR family</fullName>
    </submittedName>
</protein>
<feature type="DNA-binding region" description="H-T-H motif" evidence="4">
    <location>
        <begin position="65"/>
        <end position="84"/>
    </location>
</feature>
<evidence type="ECO:0000259" key="6">
    <source>
        <dbReference type="PROSITE" id="PS50977"/>
    </source>
</evidence>
<reference evidence="8" key="1">
    <citation type="submission" date="2016-10" db="EMBL/GenBank/DDBJ databases">
        <authorList>
            <person name="Varghese N."/>
            <person name="Submissions S."/>
        </authorList>
    </citation>
    <scope>NUCLEOTIDE SEQUENCE [LARGE SCALE GENOMIC DNA]</scope>
    <source>
        <strain evidence="8">DSM 45419</strain>
    </source>
</reference>
<dbReference type="InterPro" id="IPR009057">
    <property type="entry name" value="Homeodomain-like_sf"/>
</dbReference>
<dbReference type="PROSITE" id="PS50977">
    <property type="entry name" value="HTH_TETR_2"/>
    <property type="match status" value="1"/>
</dbReference>
<feature type="domain" description="HTH tetR-type" evidence="6">
    <location>
        <begin position="42"/>
        <end position="102"/>
    </location>
</feature>
<dbReference type="InterPro" id="IPR041347">
    <property type="entry name" value="MftR_C"/>
</dbReference>
<accession>A0A1G9X7P3</accession>
<dbReference type="AlphaFoldDB" id="A0A1G9X7P3"/>
<organism evidence="7 8">
    <name type="scientific">Geodermatophilus siccatus</name>
    <dbReference type="NCBI Taxonomy" id="1137991"/>
    <lineage>
        <taxon>Bacteria</taxon>
        <taxon>Bacillati</taxon>
        <taxon>Actinomycetota</taxon>
        <taxon>Actinomycetes</taxon>
        <taxon>Geodermatophilales</taxon>
        <taxon>Geodermatophilaceae</taxon>
        <taxon>Geodermatophilus</taxon>
    </lineage>
</organism>
<evidence type="ECO:0000313" key="8">
    <source>
        <dbReference type="Proteomes" id="UP000198680"/>
    </source>
</evidence>
<keyword evidence="1" id="KW-0805">Transcription regulation</keyword>
<dbReference type="Gene3D" id="1.10.10.60">
    <property type="entry name" value="Homeodomain-like"/>
    <property type="match status" value="1"/>
</dbReference>
<keyword evidence="3" id="KW-0804">Transcription</keyword>
<dbReference type="PANTHER" id="PTHR30055">
    <property type="entry name" value="HTH-TYPE TRANSCRIPTIONAL REGULATOR RUTR"/>
    <property type="match status" value="1"/>
</dbReference>
<gene>
    <name evidence="7" type="ORF">SAMN05660642_03598</name>
</gene>
<name>A0A1G9X7P3_9ACTN</name>
<dbReference type="InterPro" id="IPR001647">
    <property type="entry name" value="HTH_TetR"/>
</dbReference>
<proteinExistence type="predicted"/>
<dbReference type="PANTHER" id="PTHR30055:SF238">
    <property type="entry name" value="MYCOFACTOCIN BIOSYNTHESIS TRANSCRIPTIONAL REGULATOR MFTR-RELATED"/>
    <property type="match status" value="1"/>
</dbReference>
<dbReference type="Gene3D" id="1.10.357.10">
    <property type="entry name" value="Tetracycline Repressor, domain 2"/>
    <property type="match status" value="1"/>
</dbReference>
<evidence type="ECO:0000256" key="5">
    <source>
        <dbReference type="SAM" id="MobiDB-lite"/>
    </source>
</evidence>
<keyword evidence="8" id="KW-1185">Reference proteome</keyword>
<dbReference type="EMBL" id="FNHE01000010">
    <property type="protein sequence ID" value="SDM92782.1"/>
    <property type="molecule type" value="Genomic_DNA"/>
</dbReference>
<evidence type="ECO:0000256" key="4">
    <source>
        <dbReference type="PROSITE-ProRule" id="PRU00335"/>
    </source>
</evidence>
<evidence type="ECO:0000256" key="1">
    <source>
        <dbReference type="ARBA" id="ARBA00023015"/>
    </source>
</evidence>
<dbReference type="SUPFAM" id="SSF46689">
    <property type="entry name" value="Homeodomain-like"/>
    <property type="match status" value="1"/>
</dbReference>
<feature type="region of interest" description="Disordered" evidence="5">
    <location>
        <begin position="1"/>
        <end position="24"/>
    </location>
</feature>
<dbReference type="NCBIfam" id="TIGR03968">
    <property type="entry name" value="mycofact_TetR"/>
    <property type="match status" value="1"/>
</dbReference>
<dbReference type="Proteomes" id="UP000198680">
    <property type="component" value="Unassembled WGS sequence"/>
</dbReference>